<accession>A0AA39KDB9</accession>
<dbReference type="RefSeq" id="XP_060331300.1">
    <property type="nucleotide sequence ID" value="XM_060481596.1"/>
</dbReference>
<reference evidence="3" key="1">
    <citation type="submission" date="2023-06" db="EMBL/GenBank/DDBJ databases">
        <authorList>
            <consortium name="Lawrence Berkeley National Laboratory"/>
            <person name="Ahrendt S."/>
            <person name="Sahu N."/>
            <person name="Indic B."/>
            <person name="Wong-Bajracharya J."/>
            <person name="Merenyi Z."/>
            <person name="Ke H.-M."/>
            <person name="Monk M."/>
            <person name="Kocsube S."/>
            <person name="Drula E."/>
            <person name="Lipzen A."/>
            <person name="Balint B."/>
            <person name="Henrissat B."/>
            <person name="Andreopoulos B."/>
            <person name="Martin F.M."/>
            <person name="Harder C.B."/>
            <person name="Rigling D."/>
            <person name="Ford K.L."/>
            <person name="Foster G.D."/>
            <person name="Pangilinan J."/>
            <person name="Papanicolaou A."/>
            <person name="Barry K."/>
            <person name="LaButti K."/>
            <person name="Viragh M."/>
            <person name="Koriabine M."/>
            <person name="Yan M."/>
            <person name="Riley R."/>
            <person name="Champramary S."/>
            <person name="Plett K.L."/>
            <person name="Tsai I.J."/>
            <person name="Slot J."/>
            <person name="Sipos G."/>
            <person name="Plett J."/>
            <person name="Nagy L.G."/>
            <person name="Grigoriev I.V."/>
        </authorList>
    </citation>
    <scope>NUCLEOTIDE SEQUENCE</scope>
    <source>
        <strain evidence="3">CCBAS 213</strain>
    </source>
</reference>
<dbReference type="GeneID" id="85365144"/>
<dbReference type="SUPFAM" id="SSF56112">
    <property type="entry name" value="Protein kinase-like (PK-like)"/>
    <property type="match status" value="1"/>
</dbReference>
<dbReference type="PANTHER" id="PTHR38248">
    <property type="entry name" value="FUNK1 6"/>
    <property type="match status" value="1"/>
</dbReference>
<feature type="compositionally biased region" description="Basic and acidic residues" evidence="1">
    <location>
        <begin position="307"/>
        <end position="319"/>
    </location>
</feature>
<dbReference type="InterPro" id="IPR040976">
    <property type="entry name" value="Pkinase_fungal"/>
</dbReference>
<dbReference type="EMBL" id="JAUEPS010000015">
    <property type="protein sequence ID" value="KAK0459074.1"/>
    <property type="molecule type" value="Genomic_DNA"/>
</dbReference>
<dbReference type="InterPro" id="IPR011009">
    <property type="entry name" value="Kinase-like_dom_sf"/>
</dbReference>
<comment type="caution">
    <text evidence="3">The sequence shown here is derived from an EMBL/GenBank/DDBJ whole genome shotgun (WGS) entry which is preliminary data.</text>
</comment>
<evidence type="ECO:0000313" key="3">
    <source>
        <dbReference type="EMBL" id="KAK0459074.1"/>
    </source>
</evidence>
<proteinExistence type="predicted"/>
<dbReference type="GO" id="GO:0004672">
    <property type="term" value="F:protein kinase activity"/>
    <property type="evidence" value="ECO:0007669"/>
    <property type="project" value="InterPro"/>
</dbReference>
<dbReference type="PROSITE" id="PS00109">
    <property type="entry name" value="PROTEIN_KINASE_TYR"/>
    <property type="match status" value="1"/>
</dbReference>
<name>A0AA39KDB9_ARMTA</name>
<dbReference type="PANTHER" id="PTHR38248:SF2">
    <property type="entry name" value="FUNK1 11"/>
    <property type="match status" value="1"/>
</dbReference>
<dbReference type="Pfam" id="PF17667">
    <property type="entry name" value="Pkinase_fungal"/>
    <property type="match status" value="1"/>
</dbReference>
<dbReference type="InterPro" id="IPR008266">
    <property type="entry name" value="Tyr_kinase_AS"/>
</dbReference>
<feature type="region of interest" description="Disordered" evidence="1">
    <location>
        <begin position="298"/>
        <end position="319"/>
    </location>
</feature>
<keyword evidence="4" id="KW-1185">Reference proteome</keyword>
<evidence type="ECO:0000259" key="2">
    <source>
        <dbReference type="Pfam" id="PF17667"/>
    </source>
</evidence>
<evidence type="ECO:0000256" key="1">
    <source>
        <dbReference type="SAM" id="MobiDB-lite"/>
    </source>
</evidence>
<dbReference type="Proteomes" id="UP001175211">
    <property type="component" value="Unassembled WGS sequence"/>
</dbReference>
<evidence type="ECO:0000313" key="4">
    <source>
        <dbReference type="Proteomes" id="UP001175211"/>
    </source>
</evidence>
<dbReference type="Gene3D" id="1.10.510.10">
    <property type="entry name" value="Transferase(Phosphotransferase) domain 1"/>
    <property type="match status" value="1"/>
</dbReference>
<feature type="domain" description="Fungal-type protein kinase" evidence="2">
    <location>
        <begin position="299"/>
        <end position="575"/>
    </location>
</feature>
<gene>
    <name evidence="3" type="ORF">EV420DRAFT_301893</name>
</gene>
<protein>
    <recommendedName>
        <fullName evidence="2">Fungal-type protein kinase domain-containing protein</fullName>
    </recommendedName>
</protein>
<dbReference type="AlphaFoldDB" id="A0AA39KDB9"/>
<organism evidence="3 4">
    <name type="scientific">Armillaria tabescens</name>
    <name type="common">Ringless honey mushroom</name>
    <name type="synonym">Agaricus tabescens</name>
    <dbReference type="NCBI Taxonomy" id="1929756"/>
    <lineage>
        <taxon>Eukaryota</taxon>
        <taxon>Fungi</taxon>
        <taxon>Dikarya</taxon>
        <taxon>Basidiomycota</taxon>
        <taxon>Agaricomycotina</taxon>
        <taxon>Agaricomycetes</taxon>
        <taxon>Agaricomycetidae</taxon>
        <taxon>Agaricales</taxon>
        <taxon>Marasmiineae</taxon>
        <taxon>Physalacriaceae</taxon>
        <taxon>Desarmillaria</taxon>
    </lineage>
</organism>
<sequence length="599" mass="67461">MNLDLGRKMAEHAVGPMPVDEFIKLIPECPSHPDAVMPDSRDAFSKVPKCEGEDFKNKCSLYDPINEAFNSTRKTSQGRMIRCPGITFYNTSVQPGPGKYPTKVDGSGYAQEHLEFVKDAGTSVILSRPSFWQLFWEAKMTDFAGENGVLFEHITDEKKERVIADFGQTSFYAVQMLANQYRDFAFSISMTDDTARLLRWDRSGVIFSEAIHYRKNPKPLCQFLWRFGNANSLQRGADMSVQQVVTEVEEVLFRDTVKAHVKLQLGLTDEKEVDKALEKHYEPGQVCIVEVFEHREDQSLSSSSKSRSQEQEQARAETRKFLVSRPVTSPCSLASRSTRGSWAVDLQTKTIVFLKDCWRAKVEAVDMEGLTLQNLRASGVDVGVPTVVCHGDVLVYVESHAKMAVSSTLTSKYTEDSWNKASRSVRSRTHYRMVTAEVGYALQETFAGTRELISGLPGCVPWSVTIYLLILLYNELHSVLYNAITLANVMHRDISSTNIILVADKIHNFGKRVAYVIDWEFAVAASRQGKHEDWWKTGTVPFMCISSLPSMPGVEGHHTHFFGYDVESLVYVALYCGLYRLPWKSYSGEPSPVLSAKPL</sequence>